<dbReference type="PANTHER" id="PTHR43637">
    <property type="entry name" value="UPF0273 PROTEIN TM_0370"/>
    <property type="match status" value="1"/>
</dbReference>
<evidence type="ECO:0000259" key="3">
    <source>
        <dbReference type="PROSITE" id="PS51146"/>
    </source>
</evidence>
<dbReference type="InterPro" id="IPR014774">
    <property type="entry name" value="KaiC-like_dom"/>
</dbReference>
<dbReference type="EMBL" id="CP013050">
    <property type="protein sequence ID" value="ALM75803.1"/>
    <property type="molecule type" value="Genomic_DNA"/>
</dbReference>
<dbReference type="InterPro" id="IPR027417">
    <property type="entry name" value="P-loop_NTPase"/>
</dbReference>
<evidence type="ECO:0000256" key="2">
    <source>
        <dbReference type="ARBA" id="ARBA00022840"/>
    </source>
</evidence>
<dbReference type="InterPro" id="IPR010624">
    <property type="entry name" value="KaiC_dom"/>
</dbReference>
<evidence type="ECO:0000313" key="5">
    <source>
        <dbReference type="Proteomes" id="UP000066042"/>
    </source>
</evidence>
<accession>A0A0S1XDC7</accession>
<dbReference type="Proteomes" id="UP000066042">
    <property type="component" value="Chromosome"/>
</dbReference>
<dbReference type="Gene3D" id="3.40.50.300">
    <property type="entry name" value="P-loop containing nucleotide triphosphate hydrolases"/>
    <property type="match status" value="1"/>
</dbReference>
<dbReference type="PATRIC" id="fig|55802.8.peg.1877"/>
<dbReference type="STRING" id="55802.TBCH5v1_1896"/>
<reference evidence="4 5" key="1">
    <citation type="journal article" date="2016" name="Genome Announc.">
        <title>Complete genome sequence of the hyperthermophilic and piezophilic archaeon Thermococcus barophilus Ch5, capable of growth at the expense of hydrogenogenesis from carbon monoxide and formate.</title>
        <authorList>
            <person name="Oger P."/>
            <person name="Sokolova T.G."/>
            <person name="Kozhevnikova D.A."/>
            <person name="Taranov E.A."/>
            <person name="Vannier P."/>
            <person name="Lee H.S."/>
            <person name="Kwon K.K."/>
            <person name="Kang S.G."/>
            <person name="Lee J.H."/>
            <person name="Bonch-Osmolovskaya E.A."/>
            <person name="Lebedinsky A.V."/>
        </authorList>
    </citation>
    <scope>NUCLEOTIDE SEQUENCE [LARGE SCALE GENOMIC DNA]</scope>
    <source>
        <strain evidence="5">Ch5</strain>
    </source>
</reference>
<dbReference type="Pfam" id="PF06745">
    <property type="entry name" value="ATPase"/>
    <property type="match status" value="1"/>
</dbReference>
<organism evidence="4 5">
    <name type="scientific">Thermococcus barophilus</name>
    <dbReference type="NCBI Taxonomy" id="55802"/>
    <lineage>
        <taxon>Archaea</taxon>
        <taxon>Methanobacteriati</taxon>
        <taxon>Methanobacteriota</taxon>
        <taxon>Thermococci</taxon>
        <taxon>Thermococcales</taxon>
        <taxon>Thermococcaceae</taxon>
        <taxon>Thermococcus</taxon>
    </lineage>
</organism>
<keyword evidence="2" id="KW-0067">ATP-binding</keyword>
<name>A0A0S1XDC7_THEBA</name>
<dbReference type="AlphaFoldDB" id="A0A0S1XDC7"/>
<proteinExistence type="predicted"/>
<sequence>MEKFTDIKHYNWRDFSLAQSIFEVYEQVEKQVERIPTGIIDDLIMGGIPRGSVILLLGDPKAGKTTFLSQFLHTQLSMGYYAIGILVDIPKYEFVSNALDFGWDFMPYLEENFFILDAYSQRLRGAPKFSFDEAVVTDIADTVQLINAIKDVMIKILSTKNPPMITGIISSLTPIFFETDKKQIYKFLEDLKELAHRNKQVWLVEMNSGIEEPHVEMMVKAIVDGIVEMRLIEENMTLKRYLRVYGMRRTKHVLSWVPYEITESGIKLQV</sequence>
<evidence type="ECO:0000313" key="4">
    <source>
        <dbReference type="EMBL" id="ALM75803.1"/>
    </source>
</evidence>
<dbReference type="GO" id="GO:0005524">
    <property type="term" value="F:ATP binding"/>
    <property type="evidence" value="ECO:0007669"/>
    <property type="project" value="UniProtKB-KW"/>
</dbReference>
<dbReference type="PROSITE" id="PS51146">
    <property type="entry name" value="KAIC"/>
    <property type="match status" value="1"/>
</dbReference>
<dbReference type="PANTHER" id="PTHR43637:SF3">
    <property type="entry name" value="FLAGELLA-RELATED PROTEIN H-RELATED"/>
    <property type="match status" value="1"/>
</dbReference>
<keyword evidence="1" id="KW-0547">Nucleotide-binding</keyword>
<protein>
    <recommendedName>
        <fullName evidence="3">KaiC domain-containing protein</fullName>
    </recommendedName>
</protein>
<evidence type="ECO:0000256" key="1">
    <source>
        <dbReference type="ARBA" id="ARBA00022741"/>
    </source>
</evidence>
<dbReference type="SUPFAM" id="SSF52540">
    <property type="entry name" value="P-loop containing nucleoside triphosphate hydrolases"/>
    <property type="match status" value="1"/>
</dbReference>
<feature type="domain" description="KaiC" evidence="3">
    <location>
        <begin position="33"/>
        <end position="270"/>
    </location>
</feature>
<gene>
    <name evidence="4" type="ORF">TBCH5v1_1896</name>
</gene>